<evidence type="ECO:0008006" key="2">
    <source>
        <dbReference type="Google" id="ProtNLM"/>
    </source>
</evidence>
<gene>
    <name evidence="1" type="ORF">LCGC14_0779720</name>
</gene>
<organism evidence="1">
    <name type="scientific">marine sediment metagenome</name>
    <dbReference type="NCBI Taxonomy" id="412755"/>
    <lineage>
        <taxon>unclassified sequences</taxon>
        <taxon>metagenomes</taxon>
        <taxon>ecological metagenomes</taxon>
    </lineage>
</organism>
<accession>A0A0F9Q039</accession>
<reference evidence="1" key="1">
    <citation type="journal article" date="2015" name="Nature">
        <title>Complex archaea that bridge the gap between prokaryotes and eukaryotes.</title>
        <authorList>
            <person name="Spang A."/>
            <person name="Saw J.H."/>
            <person name="Jorgensen S.L."/>
            <person name="Zaremba-Niedzwiedzka K."/>
            <person name="Martijn J."/>
            <person name="Lind A.E."/>
            <person name="van Eijk R."/>
            <person name="Schleper C."/>
            <person name="Guy L."/>
            <person name="Ettema T.J."/>
        </authorList>
    </citation>
    <scope>NUCLEOTIDE SEQUENCE</scope>
</reference>
<name>A0A0F9Q039_9ZZZZ</name>
<proteinExistence type="predicted"/>
<dbReference type="AlphaFoldDB" id="A0A0F9Q039"/>
<comment type="caution">
    <text evidence="1">The sequence shown here is derived from an EMBL/GenBank/DDBJ whole genome shotgun (WGS) entry which is preliminary data.</text>
</comment>
<protein>
    <recommendedName>
        <fullName evidence="2">Large polyvalent protein associated domain-containing protein</fullName>
    </recommendedName>
</protein>
<dbReference type="EMBL" id="LAZR01002008">
    <property type="protein sequence ID" value="KKN35824.1"/>
    <property type="molecule type" value="Genomic_DNA"/>
</dbReference>
<sequence>MPFNPTRLTTPKLKLGTFSEQIRKKDFYGDELTPSQQELVPYLQEEARKQAQRKGLLQPVEAIFDLLNRGQYLTAGITQKILRNIESGRPILEDMPKAIGDAVTGRVKSDWEVIFFGGKHKGGKEYEGLFPWEPATGVGKFAKGAAGFGLNVFLDPITYLGFGPSTAARMAATKYSDDVVRLAIRGIGRNAKEVLPEMIQKGFNKEVLVSKLAKNLPEGLQYLQKYAGGDVTRFYSQLKKKAFREALRKPGKELSDKLLKDLEQELAERTGKRIIKAPKKGAKILRKAADPLDELRNTIAKLKAEPYAGAGQRAGRFMRKEFAVGERYPTWLQSMDKMMGRLRESKIGGTFSDAWWALANNPKSPVANIRKMLHIRNPYQKLLSILERDVVADFTDSLAKKGFQIDELTEDLTDAEMKLTVKSMVQSQILQERAKQSTKVVMMSATEIAQKYGKDVDIEKVTSAIDGINRMTGDWRQFNVAAYEDGLTSKIGEWMDYLPEQPTGKTGWKRSGTQLGTAESGFQHAREAGWAENIKSQVEKIKWMFGFDEELARKALVEGVGDLNFDLVSMLKRRAFGQARLEQRINMINTFREFGIKLDDIKTLPNGEDIYKELTGKWGQLEQLGLKPINTRGLEGYIFDREIAEILERAVNATQSDETMNIFVRTFNNFTSWWRGWATLSPGFHMRNFYSNNMTGFLKHGTEWINPKQHVEAFVGSVIGLHGVEDGIARLSKIMPKETVREIAFRRIGTNTLAEHAQYGASHGLITRMVKGFAQPERIEDMAKAGGGLNVNPFSKEFAGMKGSRALGGYIESTARFQSYLLDLKRGIKQGASQDAAMEYAKMEAKKWFIDYTDLTVMEQKFLKSVIPFYTWIRGNLANQITGLMRFPEMYAMIPKATQAVTREGGPEKEELPEWMRELGMFPIGEGEEGKPRMFWPNLPYMDINKIPMRFQMDPDTGIPMPVAESLWDFVSDIAADAHPIIKSIIQVIPEEGVDIFYREPLGETRKAPRALRILTKAKPLLSFLDGLMRRVGFEEGMRLDVNKKGQLVMDAKMAKVLEDNILPLKMIPKYFDLPELLFPAIEDWKRKVTGAVDDYDAMEELLQTLSFYAGVKMKDLEIEEEQFRRKEELFEKAQKARGKVKKKLPGAEVRSQEWRQKRKEYHKRFGL</sequence>
<evidence type="ECO:0000313" key="1">
    <source>
        <dbReference type="EMBL" id="KKN35824.1"/>
    </source>
</evidence>